<dbReference type="InterPro" id="IPR036322">
    <property type="entry name" value="WD40_repeat_dom_sf"/>
</dbReference>
<dbReference type="VEuPathDB" id="FungiDB:QG37_04207"/>
<keyword evidence="2" id="KW-0853">WD repeat</keyword>
<evidence type="ECO:0000256" key="2">
    <source>
        <dbReference type="ARBA" id="ARBA00022574"/>
    </source>
</evidence>
<dbReference type="EMBL" id="LGST01000029">
    <property type="protein sequence ID" value="KND98868.1"/>
    <property type="molecule type" value="Genomic_DNA"/>
</dbReference>
<keyword evidence="3" id="KW-0677">Repeat</keyword>
<dbReference type="VEuPathDB" id="FungiDB:CJI97_001359"/>
<feature type="region of interest" description="Disordered" evidence="4">
    <location>
        <begin position="21"/>
        <end position="52"/>
    </location>
</feature>
<dbReference type="VEuPathDB" id="FungiDB:B9J08_001247"/>
<evidence type="ECO:0000256" key="3">
    <source>
        <dbReference type="ARBA" id="ARBA00022737"/>
    </source>
</evidence>
<evidence type="ECO:0000313" key="6">
    <source>
        <dbReference type="Proteomes" id="UP000037122"/>
    </source>
</evidence>
<evidence type="ECO:0008006" key="7">
    <source>
        <dbReference type="Google" id="ProtNLM"/>
    </source>
</evidence>
<dbReference type="InterPro" id="IPR015943">
    <property type="entry name" value="WD40/YVTN_repeat-like_dom_sf"/>
</dbReference>
<proteinExistence type="predicted"/>
<accession>A0A0L0NXZ0</accession>
<evidence type="ECO:0000313" key="5">
    <source>
        <dbReference type="EMBL" id="KND98868.1"/>
    </source>
</evidence>
<dbReference type="GO" id="GO:0045504">
    <property type="term" value="F:dynein heavy chain binding"/>
    <property type="evidence" value="ECO:0007669"/>
    <property type="project" value="TreeGrafter"/>
</dbReference>
<keyword evidence="1" id="KW-0963">Cytoplasm</keyword>
<reference evidence="6" key="1">
    <citation type="journal article" date="2015" name="BMC Genomics">
        <title>Draft genome of a commonly misdiagnosed multidrug resistant pathogen Candida auris.</title>
        <authorList>
            <person name="Chatterjee S."/>
            <person name="Alampalli S.V."/>
            <person name="Nageshan R.K."/>
            <person name="Chettiar S.T."/>
            <person name="Joshi S."/>
            <person name="Tatu U.S."/>
        </authorList>
    </citation>
    <scope>NUCLEOTIDE SEQUENCE [LARGE SCALE GENOMIC DNA]</scope>
    <source>
        <strain evidence="6">6684</strain>
    </source>
</reference>
<gene>
    <name evidence="5" type="ORF">QG37_04207</name>
</gene>
<dbReference type="GO" id="GO:0010970">
    <property type="term" value="P:transport along microtubule"/>
    <property type="evidence" value="ECO:0007669"/>
    <property type="project" value="TreeGrafter"/>
</dbReference>
<name>A0A0L0NXZ0_CANAR</name>
<dbReference type="VEuPathDB" id="FungiDB:CJJ07_003734"/>
<dbReference type="InterPro" id="IPR050687">
    <property type="entry name" value="Dynein_IC"/>
</dbReference>
<feature type="compositionally biased region" description="Basic and acidic residues" evidence="4">
    <location>
        <begin position="21"/>
        <end position="40"/>
    </location>
</feature>
<dbReference type="AlphaFoldDB" id="A0A0L0NXZ0"/>
<dbReference type="VEuPathDB" id="FungiDB:CJI96_0003091"/>
<dbReference type="PANTHER" id="PTHR12442">
    <property type="entry name" value="DYNEIN INTERMEDIATE CHAIN"/>
    <property type="match status" value="1"/>
</dbReference>
<dbReference type="GO" id="GO:0045503">
    <property type="term" value="F:dynein light chain binding"/>
    <property type="evidence" value="ECO:0007669"/>
    <property type="project" value="TreeGrafter"/>
</dbReference>
<dbReference type="SUPFAM" id="SSF50978">
    <property type="entry name" value="WD40 repeat-like"/>
    <property type="match status" value="1"/>
</dbReference>
<protein>
    <recommendedName>
        <fullName evidence="7">Dynein intermediate chain</fullName>
    </recommendedName>
</protein>
<dbReference type="Gene3D" id="2.130.10.10">
    <property type="entry name" value="YVTN repeat-like/Quinoprotein amine dehydrogenase"/>
    <property type="match status" value="2"/>
</dbReference>
<dbReference type="PANTHER" id="PTHR12442:SF22">
    <property type="entry name" value="CYTOPLASMIC DYNEIN 1 INTERMEDIATE CHAIN-RELATED"/>
    <property type="match status" value="1"/>
</dbReference>
<dbReference type="Proteomes" id="UP000037122">
    <property type="component" value="Unassembled WGS sequence"/>
</dbReference>
<comment type="caution">
    <text evidence="5">The sequence shown here is derived from an EMBL/GenBank/DDBJ whole genome shotgun (WGS) entry which is preliminary data.</text>
</comment>
<organism evidence="5 6">
    <name type="scientific">Candidozyma auris</name>
    <name type="common">Yeast</name>
    <name type="synonym">Candida auris</name>
    <dbReference type="NCBI Taxonomy" id="498019"/>
    <lineage>
        <taxon>Eukaryota</taxon>
        <taxon>Fungi</taxon>
        <taxon>Dikarya</taxon>
        <taxon>Ascomycota</taxon>
        <taxon>Saccharomycotina</taxon>
        <taxon>Pichiomycetes</taxon>
        <taxon>Metschnikowiaceae</taxon>
        <taxon>Candidozyma</taxon>
    </lineage>
</organism>
<dbReference type="VEuPathDB" id="FungiDB:CJJ09_003502"/>
<dbReference type="GO" id="GO:0005868">
    <property type="term" value="C:cytoplasmic dynein complex"/>
    <property type="evidence" value="ECO:0007669"/>
    <property type="project" value="TreeGrafter"/>
</dbReference>
<evidence type="ECO:0000256" key="4">
    <source>
        <dbReference type="SAM" id="MobiDB-lite"/>
    </source>
</evidence>
<evidence type="ECO:0000256" key="1">
    <source>
        <dbReference type="ARBA" id="ARBA00022490"/>
    </source>
</evidence>
<sequence>MNIDRQALLEQKRQRLLELKQRRLQKEKEDAERADAERSKSPNISDLGQQEIAKPQKLEVKRVDVSVQVGESTLKPSLQYTAEQSLVLRFDKVIQVEFDEVQSMEDREEARRESDEFAEPIVPHSPEPLKAEVVNEALASQLEEKLRFPFSKLRLGIREEKEIRSVGDSPFVVEQQLGGFLDRPIVSVKTTPQFPELILVAYGASDTKLPDLTDSKGLAIIFNTSTESIFPEFFLHCTSPIAAIAFDKTDAFRIICGMENGRLALWDLTNVKPNQLAVLPTLQSSTLASLHSQGKKKFTHHTMPIVLIKQPEVNSASPSVVSISAEGVINVWSLSILARPKLDSRVVKKQAESERLSLKDSVYVTSVLISSHYMLQNTTSYHAPEYKFLNNTYLGCDNGEILKLKNDKDKSVIDSIFSTESKGKVTSLVEFSWKRNLRAAFAVVSSHMDWSIKIWQLSSSEPVLQIPTTALISKLISRPGHCMQMVALNQLSPPEERTSLDFWDLNVRCFSPTCSIPLPDDFGDATLVEFNSEGDKLFVSSRSGRVVIWNVDKHQLDVVSNERINRDIDGGIMHYLKSTDFNI</sequence>